<dbReference type="PANTHER" id="PTHR13939">
    <property type="entry name" value="NICOTINAMIDE-NUCLEOTIDE AMIDOHYDROLASE PNCC"/>
    <property type="match status" value="1"/>
</dbReference>
<evidence type="ECO:0000313" key="2">
    <source>
        <dbReference type="EMBL" id="QNO54569.1"/>
    </source>
</evidence>
<reference evidence="2" key="1">
    <citation type="submission" date="2020-06" db="EMBL/GenBank/DDBJ databases">
        <title>Unique genomic features of the anaerobic methanotrophic archaea.</title>
        <authorList>
            <person name="Chadwick G.L."/>
            <person name="Skennerton C.T."/>
            <person name="Laso-Perez R."/>
            <person name="Leu A.O."/>
            <person name="Speth D.R."/>
            <person name="Yu H."/>
            <person name="Morgan-Lang C."/>
            <person name="Hatzenpichler R."/>
            <person name="Goudeau D."/>
            <person name="Malmstrom R."/>
            <person name="Brazelton W.J."/>
            <person name="Woyke T."/>
            <person name="Hallam S.J."/>
            <person name="Tyson G.W."/>
            <person name="Wegener G."/>
            <person name="Boetius A."/>
            <person name="Orphan V."/>
        </authorList>
    </citation>
    <scope>NUCLEOTIDE SEQUENCE</scope>
</reference>
<dbReference type="InterPro" id="IPR001453">
    <property type="entry name" value="MoaB/Mog_dom"/>
</dbReference>
<dbReference type="SMART" id="SM00852">
    <property type="entry name" value="MoCF_biosynth"/>
    <property type="match status" value="1"/>
</dbReference>
<gene>
    <name evidence="2" type="ORF">KENJCFKB_00029</name>
</gene>
<dbReference type="CDD" id="cd00885">
    <property type="entry name" value="cinA"/>
    <property type="match status" value="1"/>
</dbReference>
<dbReference type="PANTHER" id="PTHR13939:SF0">
    <property type="entry name" value="NMN AMIDOHYDROLASE-LIKE PROTEIN YFAY"/>
    <property type="match status" value="1"/>
</dbReference>
<proteinExistence type="predicted"/>
<dbReference type="EMBL" id="MT631586">
    <property type="protein sequence ID" value="QNO54569.1"/>
    <property type="molecule type" value="Genomic_DNA"/>
</dbReference>
<evidence type="ECO:0000259" key="1">
    <source>
        <dbReference type="SMART" id="SM00852"/>
    </source>
</evidence>
<dbReference type="InterPro" id="IPR050101">
    <property type="entry name" value="CinA"/>
</dbReference>
<organism evidence="2">
    <name type="scientific">Candidatus Methanophaga sp. ANME-1 ERB7</name>
    <dbReference type="NCBI Taxonomy" id="2759913"/>
    <lineage>
        <taxon>Archaea</taxon>
        <taxon>Methanobacteriati</taxon>
        <taxon>Methanobacteriota</taxon>
        <taxon>Stenosarchaea group</taxon>
        <taxon>Methanomicrobia</taxon>
        <taxon>Candidatus Methanophagales</taxon>
        <taxon>Candidatus Methanophagaceae</taxon>
        <taxon>Candidatus Methanophaga</taxon>
    </lineage>
</organism>
<dbReference type="NCBIfam" id="TIGR00177">
    <property type="entry name" value="molyb_syn"/>
    <property type="match status" value="1"/>
</dbReference>
<dbReference type="SUPFAM" id="SSF53218">
    <property type="entry name" value="Molybdenum cofactor biosynthesis proteins"/>
    <property type="match status" value="1"/>
</dbReference>
<dbReference type="InterPro" id="IPR036425">
    <property type="entry name" value="MoaB/Mog-like_dom_sf"/>
</dbReference>
<dbReference type="Pfam" id="PF00994">
    <property type="entry name" value="MoCF_biosynth"/>
    <property type="match status" value="1"/>
</dbReference>
<sequence>MNNRAIKKGKDATIINIGDELLRGDIADTNSSWLAKRLFTQGVTVKKIMVVGDDEDEISEAVKSSKSDFVFVIGGLGPTHDDVTREGVAKGVGKSLTRDEEAERILTDKYGLSGILLKMADMPIGSEVIGNPVGTAPGFKVDIVIVMPGVPEELRGMFEGIASSFRDDNAIMAEEWILTDKPEHEILDVLNEAVRTFTDVKIGSYPYMAGDERTYKGRIKLVSRDTEAIRRAKKWLEERL</sequence>
<protein>
    <recommendedName>
        <fullName evidence="1">MoaB/Mog domain-containing protein</fullName>
    </recommendedName>
</protein>
<accession>A0A7G9Z2T5</accession>
<dbReference type="InterPro" id="IPR056596">
    <property type="entry name" value="FLAD1_M"/>
</dbReference>
<feature type="domain" description="MoaB/Mog" evidence="1">
    <location>
        <begin position="13"/>
        <end position="169"/>
    </location>
</feature>
<dbReference type="Pfam" id="PF24102">
    <property type="entry name" value="FLAD1_M"/>
    <property type="match status" value="1"/>
</dbReference>
<dbReference type="AlphaFoldDB" id="A0A7G9Z2T5"/>
<dbReference type="Gene3D" id="3.40.980.10">
    <property type="entry name" value="MoaB/Mog-like domain"/>
    <property type="match status" value="1"/>
</dbReference>
<name>A0A7G9Z2T5_9EURY</name>